<protein>
    <submittedName>
        <fullName evidence="1">Uncharacterized protein</fullName>
    </submittedName>
</protein>
<reference evidence="1" key="1">
    <citation type="submission" date="2021-02" db="EMBL/GenBank/DDBJ databases">
        <authorList>
            <person name="Nowell W R."/>
        </authorList>
    </citation>
    <scope>NUCLEOTIDE SEQUENCE</scope>
</reference>
<name>A0A8S3HUF9_9BILA</name>
<comment type="caution">
    <text evidence="1">The sequence shown here is derived from an EMBL/GenBank/DDBJ whole genome shotgun (WGS) entry which is preliminary data.</text>
</comment>
<dbReference type="Proteomes" id="UP000676336">
    <property type="component" value="Unassembled WGS sequence"/>
</dbReference>
<organism evidence="1 2">
    <name type="scientific">Rotaria magnacalcarata</name>
    <dbReference type="NCBI Taxonomy" id="392030"/>
    <lineage>
        <taxon>Eukaryota</taxon>
        <taxon>Metazoa</taxon>
        <taxon>Spiralia</taxon>
        <taxon>Gnathifera</taxon>
        <taxon>Rotifera</taxon>
        <taxon>Eurotatoria</taxon>
        <taxon>Bdelloidea</taxon>
        <taxon>Philodinida</taxon>
        <taxon>Philodinidae</taxon>
        <taxon>Rotaria</taxon>
    </lineage>
</organism>
<proteinExistence type="predicted"/>
<evidence type="ECO:0000313" key="1">
    <source>
        <dbReference type="EMBL" id="CAF5187310.1"/>
    </source>
</evidence>
<sequence length="94" mass="10539">KLRALDALIAERLLCLQMNTDGQVQKCIFEVLHREATNVVVDMEIDFLDSVDTKPDYSWLDYSPSEHVSIPTTTTTTTTTVISLPSQQAIVNKN</sequence>
<accession>A0A8S3HUF9</accession>
<feature type="non-terminal residue" evidence="1">
    <location>
        <position position="1"/>
    </location>
</feature>
<gene>
    <name evidence="1" type="ORF">SMN809_LOCUS70935</name>
</gene>
<evidence type="ECO:0000313" key="2">
    <source>
        <dbReference type="Proteomes" id="UP000676336"/>
    </source>
</evidence>
<dbReference type="AlphaFoldDB" id="A0A8S3HUF9"/>
<dbReference type="EMBL" id="CAJOBI010322541">
    <property type="protein sequence ID" value="CAF5187310.1"/>
    <property type="molecule type" value="Genomic_DNA"/>
</dbReference>